<keyword evidence="1" id="KW-0863">Zinc-finger</keyword>
<name>A0ABP0KVE5_9DINO</name>
<evidence type="ECO:0000259" key="3">
    <source>
        <dbReference type="PROSITE" id="PS50158"/>
    </source>
</evidence>
<dbReference type="EMBL" id="CAXAMM010013247">
    <property type="protein sequence ID" value="CAK9030871.1"/>
    <property type="molecule type" value="Genomic_DNA"/>
</dbReference>
<proteinExistence type="predicted"/>
<organism evidence="4 5">
    <name type="scientific">Durusdinium trenchii</name>
    <dbReference type="NCBI Taxonomy" id="1381693"/>
    <lineage>
        <taxon>Eukaryota</taxon>
        <taxon>Sar</taxon>
        <taxon>Alveolata</taxon>
        <taxon>Dinophyceae</taxon>
        <taxon>Suessiales</taxon>
        <taxon>Symbiodiniaceae</taxon>
        <taxon>Durusdinium</taxon>
    </lineage>
</organism>
<sequence length="724" mass="83667">MPLPTNVPEKKWGARLLEHLSGEAEELLEAVDIDDITKESGWKLVLDTLDEKYKEASKDELQRVMKDYCYTICVKEGETYRNFITRLDTAYKALVRNGVELPEEVRGWMLLKKLALEANSESMILTASQGSVKYQEIAQAVRNVFPHGKSSKNARTKDIFVAEQEVTTMKHEEERLHESEAEPFEIMETIANQIQENEDYDSEDALDTYETYTNVRRKMQEKKISRGYRTPSSSSTSWQLTGSVKGRIEAPEQKTKCHLCRRTGHWKKECPLKNKEKSTEKEVHCVEVMESDDDTFDIYTIESAVDEKYQETKNDKGMEEKNDQVPEEKEDQKVENIQSGKKSHKKDYWEVTQKELIRHHVKTRKGLFSPVGMSDTPVKMEDISGNRKVEIIYLDGEVETLEDNIYTSKKPHAKQKKMWTGKTVLELRTTNAKLKEDPMRQALSFEEHEVMITQYEQDVLRAVRRGAHESSPQDFEIHHTDLEPADLCEYAVHPVDKRKSQVIVVMTSQLAKDLMEDLMQEETTPNDFFASSRLDEASDYSEDEAECPLMGTDLCEAGKFKGKKSYAQVYREEKSYVQWIRSHITTKSCAGMKKLRLYIECLDNAKKERLQIMWQEKKAMQPEKAGKKQMPILHKAKSKNPSKARGSQETNEEAIQEAAERILARVNHLANPRTRSREGGGWIHQFDEENGMEQEEDWNSEITSDWEAVATANAQPKTRPYKSK</sequence>
<dbReference type="Proteomes" id="UP001642464">
    <property type="component" value="Unassembled WGS sequence"/>
</dbReference>
<evidence type="ECO:0000256" key="2">
    <source>
        <dbReference type="SAM" id="MobiDB-lite"/>
    </source>
</evidence>
<keyword evidence="1" id="KW-0862">Zinc</keyword>
<evidence type="ECO:0000256" key="1">
    <source>
        <dbReference type="PROSITE-ProRule" id="PRU00047"/>
    </source>
</evidence>
<evidence type="ECO:0000313" key="5">
    <source>
        <dbReference type="Proteomes" id="UP001642464"/>
    </source>
</evidence>
<gene>
    <name evidence="4" type="ORF">SCF082_LOCUS19382</name>
</gene>
<feature type="compositionally biased region" description="Basic and acidic residues" evidence="2">
    <location>
        <begin position="311"/>
        <end position="334"/>
    </location>
</feature>
<feature type="region of interest" description="Disordered" evidence="2">
    <location>
        <begin position="618"/>
        <end position="655"/>
    </location>
</feature>
<accession>A0ABP0KVE5</accession>
<feature type="region of interest" description="Disordered" evidence="2">
    <location>
        <begin position="223"/>
        <end position="245"/>
    </location>
</feature>
<dbReference type="SUPFAM" id="SSF57756">
    <property type="entry name" value="Retrovirus zinc finger-like domains"/>
    <property type="match status" value="1"/>
</dbReference>
<dbReference type="PROSITE" id="PS50158">
    <property type="entry name" value="ZF_CCHC"/>
    <property type="match status" value="1"/>
</dbReference>
<dbReference type="Gene3D" id="4.10.60.10">
    <property type="entry name" value="Zinc finger, CCHC-type"/>
    <property type="match status" value="1"/>
</dbReference>
<feature type="region of interest" description="Disordered" evidence="2">
    <location>
        <begin position="311"/>
        <end position="345"/>
    </location>
</feature>
<dbReference type="InterPro" id="IPR036875">
    <property type="entry name" value="Znf_CCHC_sf"/>
</dbReference>
<evidence type="ECO:0000313" key="4">
    <source>
        <dbReference type="EMBL" id="CAK9030871.1"/>
    </source>
</evidence>
<reference evidence="4 5" key="1">
    <citation type="submission" date="2024-02" db="EMBL/GenBank/DDBJ databases">
        <authorList>
            <person name="Chen Y."/>
            <person name="Shah S."/>
            <person name="Dougan E. K."/>
            <person name="Thang M."/>
            <person name="Chan C."/>
        </authorList>
    </citation>
    <scope>NUCLEOTIDE SEQUENCE [LARGE SCALE GENOMIC DNA]</scope>
</reference>
<keyword evidence="5" id="KW-1185">Reference proteome</keyword>
<feature type="domain" description="CCHC-type" evidence="3">
    <location>
        <begin position="256"/>
        <end position="271"/>
    </location>
</feature>
<keyword evidence="1" id="KW-0479">Metal-binding</keyword>
<comment type="caution">
    <text evidence="4">The sequence shown here is derived from an EMBL/GenBank/DDBJ whole genome shotgun (WGS) entry which is preliminary data.</text>
</comment>
<protein>
    <submittedName>
        <fullName evidence="4">CCHC-type domain-containing protein</fullName>
    </submittedName>
</protein>
<dbReference type="InterPro" id="IPR001878">
    <property type="entry name" value="Znf_CCHC"/>
</dbReference>